<dbReference type="Pfam" id="PF00389">
    <property type="entry name" value="2-Hacid_dh"/>
    <property type="match status" value="1"/>
</dbReference>
<comment type="similarity">
    <text evidence="4">Belongs to the D-isomer specific 2-hydroxyacid dehydrogenase family.</text>
</comment>
<dbReference type="FunFam" id="3.40.50.720:FF:000213">
    <property type="entry name" value="Putative 2-hydroxyacid dehydrogenase"/>
    <property type="match status" value="1"/>
</dbReference>
<accession>A0A2Z2NJN2</accession>
<protein>
    <submittedName>
        <fullName evidence="7">2-ketogluconate reductase</fullName>
        <ecNumber evidence="7">1.1.1.215</ecNumber>
    </submittedName>
</protein>
<dbReference type="CDD" id="cd12156">
    <property type="entry name" value="HPPR"/>
    <property type="match status" value="1"/>
</dbReference>
<dbReference type="InterPro" id="IPR036291">
    <property type="entry name" value="NAD(P)-bd_dom_sf"/>
</dbReference>
<dbReference type="PANTHER" id="PTHR10996:SF178">
    <property type="entry name" value="2-HYDROXYACID DEHYDROGENASE YGL185C-RELATED"/>
    <property type="match status" value="1"/>
</dbReference>
<dbReference type="GO" id="GO:0030267">
    <property type="term" value="F:glyoxylate reductase (NADPH) activity"/>
    <property type="evidence" value="ECO:0007669"/>
    <property type="project" value="TreeGrafter"/>
</dbReference>
<dbReference type="SUPFAM" id="SSF52283">
    <property type="entry name" value="Formate/glycerate dehydrogenase catalytic domain-like"/>
    <property type="match status" value="1"/>
</dbReference>
<dbReference type="EMBL" id="CP018632">
    <property type="protein sequence ID" value="ASJ70281.1"/>
    <property type="molecule type" value="Genomic_DNA"/>
</dbReference>
<dbReference type="PANTHER" id="PTHR10996">
    <property type="entry name" value="2-HYDROXYACID DEHYDROGENASE-RELATED"/>
    <property type="match status" value="1"/>
</dbReference>
<dbReference type="AlphaFoldDB" id="A0A2Z2NJN2"/>
<dbReference type="GO" id="GO:0005829">
    <property type="term" value="C:cytosol"/>
    <property type="evidence" value="ECO:0007669"/>
    <property type="project" value="TreeGrafter"/>
</dbReference>
<organism evidence="7 8">
    <name type="scientific">Granulosicoccus antarcticus IMCC3135</name>
    <dbReference type="NCBI Taxonomy" id="1192854"/>
    <lineage>
        <taxon>Bacteria</taxon>
        <taxon>Pseudomonadati</taxon>
        <taxon>Pseudomonadota</taxon>
        <taxon>Gammaproteobacteria</taxon>
        <taxon>Chromatiales</taxon>
        <taxon>Granulosicoccaceae</taxon>
        <taxon>Granulosicoccus</taxon>
    </lineage>
</organism>
<evidence type="ECO:0000256" key="4">
    <source>
        <dbReference type="RuleBase" id="RU003719"/>
    </source>
</evidence>
<dbReference type="SUPFAM" id="SSF51735">
    <property type="entry name" value="NAD(P)-binding Rossmann-fold domains"/>
    <property type="match status" value="1"/>
</dbReference>
<keyword evidence="1" id="KW-0521">NADP</keyword>
<proteinExistence type="inferred from homology"/>
<dbReference type="OrthoDB" id="9805416at2"/>
<dbReference type="GO" id="GO:0016618">
    <property type="term" value="F:hydroxypyruvate reductase [NAD(P)H] activity"/>
    <property type="evidence" value="ECO:0007669"/>
    <property type="project" value="TreeGrafter"/>
</dbReference>
<feature type="domain" description="D-isomer specific 2-hydroxyacid dehydrogenase catalytic" evidence="5">
    <location>
        <begin position="7"/>
        <end position="312"/>
    </location>
</feature>
<dbReference type="Gene3D" id="3.40.50.720">
    <property type="entry name" value="NAD(P)-binding Rossmann-like Domain"/>
    <property type="match status" value="2"/>
</dbReference>
<name>A0A2Z2NJN2_9GAMM</name>
<dbReference type="InterPro" id="IPR029752">
    <property type="entry name" value="D-isomer_DH_CS1"/>
</dbReference>
<dbReference type="GO" id="GO:0008873">
    <property type="term" value="F:gluconate 2-dehydrogenase activity"/>
    <property type="evidence" value="ECO:0007669"/>
    <property type="project" value="UniProtKB-EC"/>
</dbReference>
<evidence type="ECO:0000313" key="8">
    <source>
        <dbReference type="Proteomes" id="UP000250079"/>
    </source>
</evidence>
<evidence type="ECO:0000313" key="7">
    <source>
        <dbReference type="EMBL" id="ASJ70281.1"/>
    </source>
</evidence>
<dbReference type="EC" id="1.1.1.215" evidence="7"/>
<gene>
    <name evidence="7" type="ORF">IMCC3135_00775</name>
</gene>
<evidence type="ECO:0000256" key="1">
    <source>
        <dbReference type="ARBA" id="ARBA00022857"/>
    </source>
</evidence>
<evidence type="ECO:0000259" key="5">
    <source>
        <dbReference type="Pfam" id="PF00389"/>
    </source>
</evidence>
<dbReference type="InterPro" id="IPR050223">
    <property type="entry name" value="D-isomer_2-hydroxyacid_DH"/>
</dbReference>
<dbReference type="KEGG" id="gai:IMCC3135_00775"/>
<dbReference type="GO" id="GO:0051287">
    <property type="term" value="F:NAD binding"/>
    <property type="evidence" value="ECO:0007669"/>
    <property type="project" value="InterPro"/>
</dbReference>
<keyword evidence="8" id="KW-1185">Reference proteome</keyword>
<dbReference type="RefSeq" id="WP_088915838.1">
    <property type="nucleotide sequence ID" value="NZ_CP018632.1"/>
</dbReference>
<keyword evidence="3" id="KW-0520">NAD</keyword>
<keyword evidence="2 4" id="KW-0560">Oxidoreductase</keyword>
<dbReference type="InterPro" id="IPR006139">
    <property type="entry name" value="D-isomer_2_OHA_DH_cat_dom"/>
</dbReference>
<feature type="domain" description="D-isomer specific 2-hydroxyacid dehydrogenase NAD-binding" evidence="6">
    <location>
        <begin position="108"/>
        <end position="281"/>
    </location>
</feature>
<reference evidence="7 8" key="1">
    <citation type="submission" date="2016-12" db="EMBL/GenBank/DDBJ databases">
        <authorList>
            <person name="Song W.-J."/>
            <person name="Kurnit D.M."/>
        </authorList>
    </citation>
    <scope>NUCLEOTIDE SEQUENCE [LARGE SCALE GENOMIC DNA]</scope>
    <source>
        <strain evidence="7 8">IMCC3135</strain>
    </source>
</reference>
<evidence type="ECO:0000259" key="6">
    <source>
        <dbReference type="Pfam" id="PF02826"/>
    </source>
</evidence>
<dbReference type="InterPro" id="IPR006140">
    <property type="entry name" value="D-isomer_DH_NAD-bd"/>
</dbReference>
<dbReference type="Pfam" id="PF02826">
    <property type="entry name" value="2-Hacid_dh_C"/>
    <property type="match status" value="1"/>
</dbReference>
<sequence length="313" mass="33169">MSYTLLLMGPLLPSVMSTLESSYTVHRYWEAAEQDALLDTIAGDCVGIVTDGGRGVSAAVLEKLPKAKIVSVFGVGVDAVDLAYCREHGISVGNTPDVLSDDVADMAMALALAVSRQLVTGDQYARAGRWPKEGAMPLTRRVMGKRAGIFGMGSIGLALARRLEGFGMQISYCNRSARSDSPHTFVASLEEMAANVDYLFVTAAATPGTIGAVNAAVLDALGPQGYLVNVSRGTLVDEPVLVKYLQENKIAGAGLDVFAEEPSIPEALFSLENVVLQPHNASGTWETREAMGKLVLDNLAAHFNDKPLLTPVS</sequence>
<dbReference type="Proteomes" id="UP000250079">
    <property type="component" value="Chromosome"/>
</dbReference>
<evidence type="ECO:0000256" key="3">
    <source>
        <dbReference type="ARBA" id="ARBA00023027"/>
    </source>
</evidence>
<evidence type="ECO:0000256" key="2">
    <source>
        <dbReference type="ARBA" id="ARBA00023002"/>
    </source>
</evidence>
<dbReference type="PROSITE" id="PS00065">
    <property type="entry name" value="D_2_HYDROXYACID_DH_1"/>
    <property type="match status" value="1"/>
</dbReference>